<feature type="chain" id="PRO_5012707493" description="Outer membrane protein beta-barrel domain-containing protein" evidence="1">
    <location>
        <begin position="20"/>
        <end position="192"/>
    </location>
</feature>
<gene>
    <name evidence="2" type="ORF">SAMN02745174_02092</name>
</gene>
<dbReference type="EMBL" id="FUWX01000017">
    <property type="protein sequence ID" value="SJZ96473.1"/>
    <property type="molecule type" value="Genomic_DNA"/>
</dbReference>
<protein>
    <recommendedName>
        <fullName evidence="4">Outer membrane protein beta-barrel domain-containing protein</fullName>
    </recommendedName>
</protein>
<dbReference type="RefSeq" id="WP_078694540.1">
    <property type="nucleotide sequence ID" value="NZ_FUWX01000017.1"/>
</dbReference>
<keyword evidence="1" id="KW-0732">Signal</keyword>
<accession>A0A1T4PYA3</accession>
<dbReference type="Proteomes" id="UP000191153">
    <property type="component" value="Unassembled WGS sequence"/>
</dbReference>
<proteinExistence type="predicted"/>
<evidence type="ECO:0000313" key="3">
    <source>
        <dbReference type="Proteomes" id="UP000191153"/>
    </source>
</evidence>
<organism evidence="2 3">
    <name type="scientific">Cetobacterium ceti</name>
    <dbReference type="NCBI Taxonomy" id="180163"/>
    <lineage>
        <taxon>Bacteria</taxon>
        <taxon>Fusobacteriati</taxon>
        <taxon>Fusobacteriota</taxon>
        <taxon>Fusobacteriia</taxon>
        <taxon>Fusobacteriales</taxon>
        <taxon>Fusobacteriaceae</taxon>
        <taxon>Cetobacterium</taxon>
    </lineage>
</organism>
<name>A0A1T4PYA3_9FUSO</name>
<dbReference type="NCBIfam" id="NF047436">
    <property type="entry name" value="LA_2272_repeat"/>
    <property type="match status" value="3"/>
</dbReference>
<feature type="signal peptide" evidence="1">
    <location>
        <begin position="1"/>
        <end position="19"/>
    </location>
</feature>
<dbReference type="InterPro" id="IPR058093">
    <property type="entry name" value="LA_2272-like"/>
</dbReference>
<keyword evidence="3" id="KW-1185">Reference proteome</keyword>
<evidence type="ECO:0000313" key="2">
    <source>
        <dbReference type="EMBL" id="SJZ96473.1"/>
    </source>
</evidence>
<dbReference type="STRING" id="180163.SAMN02745174_02092"/>
<reference evidence="2 3" key="1">
    <citation type="submission" date="2017-02" db="EMBL/GenBank/DDBJ databases">
        <authorList>
            <person name="Peterson S.W."/>
        </authorList>
    </citation>
    <scope>NUCLEOTIDE SEQUENCE [LARGE SCALE GENOMIC DNA]</scope>
    <source>
        <strain evidence="2 3">ATCC 700028</strain>
    </source>
</reference>
<evidence type="ECO:0000256" key="1">
    <source>
        <dbReference type="SAM" id="SignalP"/>
    </source>
</evidence>
<sequence>MKKLIVAASTLLLSAGAFGAESFEAGLLSPTQLKGPQTSVDGVRIGLIYTVNKNVEGLDLNLIANKKQNFKGLSLGSFYDRTEGDFTGARLGWFIPITFNSVGGNMTGVQFGAVNIVEKNMKGAQFGAVNFTKTGTGLQFGLFNKADSFKGLQLGFINYTEHLEGLQIGLVNMAQNSQVFEVLPLLNFNFKF</sequence>
<dbReference type="OrthoDB" id="92541at2"/>
<dbReference type="AlphaFoldDB" id="A0A1T4PYA3"/>
<evidence type="ECO:0008006" key="4">
    <source>
        <dbReference type="Google" id="ProtNLM"/>
    </source>
</evidence>